<feature type="non-terminal residue" evidence="1">
    <location>
        <position position="25"/>
    </location>
</feature>
<gene>
    <name evidence="1" type="ORF">MOC45_04125</name>
</gene>
<reference evidence="1" key="1">
    <citation type="submission" date="2022-02" db="EMBL/GenBank/DDBJ databases">
        <title>Crop Bioprotection Bacillus Genome Sequencing.</title>
        <authorList>
            <person name="Dunlap C."/>
        </authorList>
    </citation>
    <scope>NUCLEOTIDE SEQUENCE</scope>
    <source>
        <strain evidence="1">M18B4</strain>
    </source>
</reference>
<sequence length="25" mass="2887">MLKEHAKLMKVFSDSGEIIGRKKLQ</sequence>
<dbReference type="EMBL" id="JALANJ010000004">
    <property type="protein sequence ID" value="MCY8119804.1"/>
    <property type="molecule type" value="Genomic_DNA"/>
</dbReference>
<name>A0A9Q4DLG3_BACSC</name>
<accession>A0A9Q4DLG3</accession>
<proteinExistence type="predicted"/>
<evidence type="ECO:0000313" key="2">
    <source>
        <dbReference type="Proteomes" id="UP001070352"/>
    </source>
</evidence>
<dbReference type="Proteomes" id="UP001070352">
    <property type="component" value="Unassembled WGS sequence"/>
</dbReference>
<comment type="caution">
    <text evidence="1">The sequence shown here is derived from an EMBL/GenBank/DDBJ whole genome shotgun (WGS) entry which is preliminary data.</text>
</comment>
<organism evidence="1 2">
    <name type="scientific">Bacillus spizizenii</name>
    <name type="common">Bacillus subtilis subsp. spizizenii</name>
    <dbReference type="NCBI Taxonomy" id="96241"/>
    <lineage>
        <taxon>Bacteria</taxon>
        <taxon>Bacillati</taxon>
        <taxon>Bacillota</taxon>
        <taxon>Bacilli</taxon>
        <taxon>Bacillales</taxon>
        <taxon>Bacillaceae</taxon>
        <taxon>Bacillus</taxon>
    </lineage>
</organism>
<evidence type="ECO:0000313" key="1">
    <source>
        <dbReference type="EMBL" id="MCY8119804.1"/>
    </source>
</evidence>
<protein>
    <submittedName>
        <fullName evidence="1">YwgA family protein</fullName>
    </submittedName>
</protein>
<dbReference type="AlphaFoldDB" id="A0A9Q4DLG3"/>